<dbReference type="STRING" id="762968.HMPREF9441_02478"/>
<dbReference type="HOGENOM" id="CLU_3120764_0_0_10"/>
<evidence type="ECO:0000313" key="2">
    <source>
        <dbReference type="Proteomes" id="UP000003598"/>
    </source>
</evidence>
<reference evidence="1 2" key="1">
    <citation type="submission" date="2011-03" db="EMBL/GenBank/DDBJ databases">
        <authorList>
            <person name="Weinstock G."/>
            <person name="Sodergren E."/>
            <person name="Clifton S."/>
            <person name="Fulton L."/>
            <person name="Fulton B."/>
            <person name="Courtney L."/>
            <person name="Fronick C."/>
            <person name="Harrison M."/>
            <person name="Strong C."/>
            <person name="Farmer C."/>
            <person name="Delahaunty K."/>
            <person name="Markovic C."/>
            <person name="Hall O."/>
            <person name="Minx P."/>
            <person name="Tomlinson C."/>
            <person name="Mitreva M."/>
            <person name="Hou S."/>
            <person name="Chen J."/>
            <person name="Wollam A."/>
            <person name="Pepin K.H."/>
            <person name="Johnson M."/>
            <person name="Bhonagiri V."/>
            <person name="Zhang X."/>
            <person name="Suruliraj S."/>
            <person name="Warren W."/>
            <person name="Chinwalla A."/>
            <person name="Mardis E.R."/>
            <person name="Wilson R.K."/>
        </authorList>
    </citation>
    <scope>NUCLEOTIDE SEQUENCE [LARGE SCALE GENOMIC DNA]</scope>
    <source>
        <strain evidence="1 2">YIT 11840</strain>
    </source>
</reference>
<gene>
    <name evidence="1" type="ORF">HMPREF9441_02478</name>
</gene>
<dbReference type="EMBL" id="AFFY01000033">
    <property type="protein sequence ID" value="EHG99765.1"/>
    <property type="molecule type" value="Genomic_DNA"/>
</dbReference>
<accession>G5SSX8</accession>
<protein>
    <submittedName>
        <fullName evidence="1">Uncharacterized protein</fullName>
    </submittedName>
</protein>
<comment type="caution">
    <text evidence="1">The sequence shown here is derived from an EMBL/GenBank/DDBJ whole genome shotgun (WGS) entry which is preliminary data.</text>
</comment>
<organism evidence="1 2">
    <name type="scientific">Paraprevotella clara YIT 11840</name>
    <dbReference type="NCBI Taxonomy" id="762968"/>
    <lineage>
        <taxon>Bacteria</taxon>
        <taxon>Pseudomonadati</taxon>
        <taxon>Bacteroidota</taxon>
        <taxon>Bacteroidia</taxon>
        <taxon>Bacteroidales</taxon>
        <taxon>Prevotellaceae</taxon>
        <taxon>Paraprevotella</taxon>
    </lineage>
</organism>
<name>G5SSX8_9BACT</name>
<proteinExistence type="predicted"/>
<dbReference type="AlphaFoldDB" id="G5SSX8"/>
<dbReference type="Proteomes" id="UP000003598">
    <property type="component" value="Unassembled WGS sequence"/>
</dbReference>
<sequence>MWFVRLLKQKSYPAFTPSKDARYGFFKTKLSKQGRPAKVPHRFMAYPAVN</sequence>
<keyword evidence="2" id="KW-1185">Reference proteome</keyword>
<evidence type="ECO:0000313" key="1">
    <source>
        <dbReference type="EMBL" id="EHG99765.1"/>
    </source>
</evidence>